<dbReference type="InterPro" id="IPR022419">
    <property type="entry name" value="Porphobilin_deaminase_cofac_BS"/>
</dbReference>
<evidence type="ECO:0000256" key="3">
    <source>
        <dbReference type="ARBA" id="ARBA00005638"/>
    </source>
</evidence>
<feature type="domain" description="Porphobilinogen deaminase C-terminal" evidence="10">
    <location>
        <begin position="285"/>
        <end position="352"/>
    </location>
</feature>
<feature type="modified residue" description="S-(dipyrrolylmethanemethyl)cysteine" evidence="8">
    <location>
        <position position="299"/>
    </location>
</feature>
<dbReference type="AlphaFoldDB" id="A0A506UQ91"/>
<evidence type="ECO:0000313" key="11">
    <source>
        <dbReference type="EMBL" id="TPW35484.1"/>
    </source>
</evidence>
<sequence length="366" mass="40267">MTRYSSAHRAGGVSVQNLPSSLLSSPALQQVAARAAHRMHGTMPPERRKLPLRVGTRASPLALVQTRNFLTRLTRFCPLLRDLGAFQEHQMTTVADRNLKDRLSSIGGKGLFSREIHDVLVEGKIDFAVHSLKDLETRLPEGLVLACTLKREDARDALILRHRQVEIDPDHPFDCLPEGALIGCASVRRQAQMLHVRPDLRFCLLRGNVQTRLDKLNGGACDATLLAVAGLRRLGMEDRIDVALEPTVMLPAAGQGIVGVTVRESDHELRELLSAIEDPEARAVATAERALQEALDGSCRTPIGGYARLHGQTLYLDGLIASEDGTFMLRRHIHGPMTEAARMGHELAAELRRDTPEHIFADIMAS</sequence>
<accession>A0A506UQ91</accession>
<dbReference type="Gene3D" id="3.40.190.10">
    <property type="entry name" value="Periplasmic binding protein-like II"/>
    <property type="match status" value="2"/>
</dbReference>
<dbReference type="Gene3D" id="3.30.160.40">
    <property type="entry name" value="Porphobilinogen deaminase, C-terminal domain"/>
    <property type="match status" value="1"/>
</dbReference>
<dbReference type="InterPro" id="IPR036803">
    <property type="entry name" value="Porphobilinogen_deaminase_C_sf"/>
</dbReference>
<dbReference type="HAMAP" id="MF_00260">
    <property type="entry name" value="Porphobil_deam"/>
    <property type="match status" value="1"/>
</dbReference>
<dbReference type="GO" id="GO:0005737">
    <property type="term" value="C:cytoplasm"/>
    <property type="evidence" value="ECO:0007669"/>
    <property type="project" value="UniProtKB-UniRule"/>
</dbReference>
<dbReference type="GO" id="GO:0006782">
    <property type="term" value="P:protoporphyrinogen IX biosynthetic process"/>
    <property type="evidence" value="ECO:0007669"/>
    <property type="project" value="UniProtKB-UniRule"/>
</dbReference>
<dbReference type="InterPro" id="IPR022417">
    <property type="entry name" value="Porphobilin_deaminase_N"/>
</dbReference>
<dbReference type="InterPro" id="IPR000860">
    <property type="entry name" value="HemC"/>
</dbReference>
<comment type="cofactor">
    <cofactor evidence="8">
        <name>dipyrromethane</name>
        <dbReference type="ChEBI" id="CHEBI:60342"/>
    </cofactor>
    <text evidence="8">Binds 1 dipyrromethane group covalently.</text>
</comment>
<comment type="pathway">
    <text evidence="2">Porphyrin-containing compound metabolism; protoporphyrin-IX biosynthesis; coproporphyrinogen-III from 5-aminolevulinate: step 2/4.</text>
</comment>
<dbReference type="GO" id="GO:0004418">
    <property type="term" value="F:hydroxymethylbilane synthase activity"/>
    <property type="evidence" value="ECO:0007669"/>
    <property type="project" value="UniProtKB-UniRule"/>
</dbReference>
<feature type="domain" description="Porphobilinogen deaminase N-terminal" evidence="9">
    <location>
        <begin position="52"/>
        <end position="270"/>
    </location>
</feature>
<dbReference type="SUPFAM" id="SSF53850">
    <property type="entry name" value="Periplasmic binding protein-like II"/>
    <property type="match status" value="1"/>
</dbReference>
<gene>
    <name evidence="8 11" type="primary">hemC</name>
    <name evidence="11" type="ORF">E3202_00375</name>
</gene>
<comment type="caution">
    <text evidence="11">The sequence shown here is derived from an EMBL/GenBank/DDBJ whole genome shotgun (WGS) entry which is preliminary data.</text>
</comment>
<dbReference type="FunFam" id="3.40.190.10:FF:000005">
    <property type="entry name" value="Porphobilinogen deaminase"/>
    <property type="match status" value="1"/>
</dbReference>
<comment type="similarity">
    <text evidence="3 8">Belongs to the HMBS family.</text>
</comment>
<organism evidence="11 12">
    <name type="scientific">Oecophyllibacter saccharovorans</name>
    <dbReference type="NCBI Taxonomy" id="2558360"/>
    <lineage>
        <taxon>Bacteria</taxon>
        <taxon>Pseudomonadati</taxon>
        <taxon>Pseudomonadota</taxon>
        <taxon>Alphaproteobacteria</taxon>
        <taxon>Acetobacterales</taxon>
        <taxon>Acetobacteraceae</taxon>
        <taxon>Oecophyllibacter</taxon>
    </lineage>
</organism>
<evidence type="ECO:0000256" key="8">
    <source>
        <dbReference type="HAMAP-Rule" id="MF_00260"/>
    </source>
</evidence>
<dbReference type="EC" id="2.5.1.61" evidence="8"/>
<dbReference type="Proteomes" id="UP000315037">
    <property type="component" value="Unassembled WGS sequence"/>
</dbReference>
<evidence type="ECO:0000256" key="2">
    <source>
        <dbReference type="ARBA" id="ARBA00004735"/>
    </source>
</evidence>
<dbReference type="SUPFAM" id="SSF54782">
    <property type="entry name" value="Porphobilinogen deaminase (hydroxymethylbilane synthase), C-terminal domain"/>
    <property type="match status" value="1"/>
</dbReference>
<dbReference type="RefSeq" id="WP_165600001.1">
    <property type="nucleotide sequence ID" value="NZ_SORZ01000001.1"/>
</dbReference>
<protein>
    <recommendedName>
        <fullName evidence="8">Porphobilinogen deaminase</fullName>
        <shortName evidence="8">PBG</shortName>
        <ecNumber evidence="8">2.5.1.61</ecNumber>
    </recommendedName>
    <alternativeName>
        <fullName evidence="8">Hydroxymethylbilane synthase</fullName>
        <shortName evidence="8">HMBS</shortName>
    </alternativeName>
    <alternativeName>
        <fullName evidence="8">Pre-uroporphyrinogen synthase</fullName>
    </alternativeName>
</protein>
<dbReference type="InterPro" id="IPR022418">
    <property type="entry name" value="Porphobilinogen_deaminase_C"/>
</dbReference>
<reference evidence="11 12" key="1">
    <citation type="submission" date="2019-03" db="EMBL/GenBank/DDBJ databases">
        <title>The complete genome sequence of Neokomagataea sp. Jb2 NBRC113641.</title>
        <authorList>
            <person name="Chua K.-O."/>
            <person name="Chan K.-G."/>
            <person name="See-Too W.-S."/>
        </authorList>
    </citation>
    <scope>NUCLEOTIDE SEQUENCE [LARGE SCALE GENOMIC DNA]</scope>
    <source>
        <strain evidence="11 12">Jb2</strain>
    </source>
</reference>
<keyword evidence="5 8" id="KW-0808">Transferase</keyword>
<dbReference type="UniPathway" id="UPA00251">
    <property type="reaction ID" value="UER00319"/>
</dbReference>
<evidence type="ECO:0000259" key="10">
    <source>
        <dbReference type="Pfam" id="PF03900"/>
    </source>
</evidence>
<dbReference type="PIRSF" id="PIRSF001438">
    <property type="entry name" value="4pyrrol_synth_OHMeBilane_synth"/>
    <property type="match status" value="1"/>
</dbReference>
<keyword evidence="12" id="KW-1185">Reference proteome</keyword>
<dbReference type="Pfam" id="PF01379">
    <property type="entry name" value="Porphobil_deam"/>
    <property type="match status" value="1"/>
</dbReference>
<dbReference type="NCBIfam" id="TIGR00212">
    <property type="entry name" value="hemC"/>
    <property type="match status" value="1"/>
</dbReference>
<proteinExistence type="inferred from homology"/>
<evidence type="ECO:0000256" key="7">
    <source>
        <dbReference type="ARBA" id="ARBA00048169"/>
    </source>
</evidence>
<comment type="subunit">
    <text evidence="4 8">Monomer.</text>
</comment>
<keyword evidence="6 8" id="KW-0627">Porphyrin biosynthesis</keyword>
<evidence type="ECO:0000256" key="5">
    <source>
        <dbReference type="ARBA" id="ARBA00022679"/>
    </source>
</evidence>
<dbReference type="EMBL" id="SORZ01000001">
    <property type="protein sequence ID" value="TPW35484.1"/>
    <property type="molecule type" value="Genomic_DNA"/>
</dbReference>
<evidence type="ECO:0000259" key="9">
    <source>
        <dbReference type="Pfam" id="PF01379"/>
    </source>
</evidence>
<dbReference type="PANTHER" id="PTHR11557:SF0">
    <property type="entry name" value="PORPHOBILINOGEN DEAMINASE"/>
    <property type="match status" value="1"/>
</dbReference>
<dbReference type="PANTHER" id="PTHR11557">
    <property type="entry name" value="PORPHOBILINOGEN DEAMINASE"/>
    <property type="match status" value="1"/>
</dbReference>
<comment type="function">
    <text evidence="1 8">Tetrapolymerization of the monopyrrole PBG into the hydroxymethylbilane pre-uroporphyrinogen in several discrete steps.</text>
</comment>
<comment type="miscellaneous">
    <text evidence="8">The porphobilinogen subunits are added to the dipyrromethane group.</text>
</comment>
<dbReference type="Pfam" id="PF03900">
    <property type="entry name" value="Porphobil_deamC"/>
    <property type="match status" value="1"/>
</dbReference>
<evidence type="ECO:0000256" key="6">
    <source>
        <dbReference type="ARBA" id="ARBA00023244"/>
    </source>
</evidence>
<evidence type="ECO:0000256" key="1">
    <source>
        <dbReference type="ARBA" id="ARBA00002869"/>
    </source>
</evidence>
<dbReference type="PROSITE" id="PS00533">
    <property type="entry name" value="PORPHOBILINOGEN_DEAM"/>
    <property type="match status" value="1"/>
</dbReference>
<evidence type="ECO:0000256" key="4">
    <source>
        <dbReference type="ARBA" id="ARBA00011245"/>
    </source>
</evidence>
<name>A0A506UQ91_9PROT</name>
<comment type="catalytic activity">
    <reaction evidence="7 8">
        <text>4 porphobilinogen + H2O = hydroxymethylbilane + 4 NH4(+)</text>
        <dbReference type="Rhea" id="RHEA:13185"/>
        <dbReference type="ChEBI" id="CHEBI:15377"/>
        <dbReference type="ChEBI" id="CHEBI:28938"/>
        <dbReference type="ChEBI" id="CHEBI:57845"/>
        <dbReference type="ChEBI" id="CHEBI:58126"/>
        <dbReference type="EC" id="2.5.1.61"/>
    </reaction>
</comment>
<evidence type="ECO:0000313" key="12">
    <source>
        <dbReference type="Proteomes" id="UP000315037"/>
    </source>
</evidence>
<dbReference type="PRINTS" id="PR00151">
    <property type="entry name" value="PORPHBDMNASE"/>
</dbReference>